<keyword evidence="1" id="KW-1133">Transmembrane helix</keyword>
<dbReference type="InterPro" id="IPR038367">
    <property type="entry name" value="PelD_GGDEF_sf"/>
</dbReference>
<sequence length="458" mass="49917">MAVKDSLLRHLAPFGKPWAVAGETAILPLLAVAIGIWVNPLDPLWINAGFPWVWFAPVILAMRYGPFPGLGGAAVLLLAWLAFNASGWVVGEFPKLNYLGGLILVMLAGEFSSVWLARARRAEGVQAYLDQRLEYLTHQHYLLRLSHDRLEQDLIGRPMAMRDALASLQSLIREQGAAAASPLPGAQGLLRLLAQYCQLEIATIHAASDGEITAEPVATIGQGQNNGQLDADDPLLREAIEAGTLSHLAAALAAGSSPSTYAIAVPMITFDEQLIGVLAVERVPFFALGEEMLQTLNLLVSYYVDGLDERKLAAEIQSEFPACPDDFAAELQRLWRVRQGSLSSSIITVLEFLPRPELDYLALQIGRQRRALDVSWLIDSPQRKVLVTLMPLAGAAAAEGYIARIEEWVRQKSGCTLSEAGVFPHLLPIDETAPLPLLEQLFEICNVPAEARSRRADA</sequence>
<feature type="transmembrane region" description="Helical" evidence="1">
    <location>
        <begin position="44"/>
        <end position="62"/>
    </location>
</feature>
<evidence type="ECO:0000313" key="5">
    <source>
        <dbReference type="Proteomes" id="UP000749010"/>
    </source>
</evidence>
<feature type="domain" description="GAF" evidence="2">
    <location>
        <begin position="187"/>
        <end position="300"/>
    </location>
</feature>
<dbReference type="RefSeq" id="WP_169066471.1">
    <property type="nucleotide sequence ID" value="NZ_SPMY01000025.1"/>
</dbReference>
<name>A0ABX1TZ58_9PROT</name>
<keyword evidence="5" id="KW-1185">Reference proteome</keyword>
<accession>A0ABX1TZ58</accession>
<keyword evidence="1" id="KW-0472">Membrane</keyword>
<feature type="transmembrane region" description="Helical" evidence="1">
    <location>
        <begin position="20"/>
        <end position="38"/>
    </location>
</feature>
<evidence type="ECO:0000313" key="4">
    <source>
        <dbReference type="EMBL" id="NMQ28015.1"/>
    </source>
</evidence>
<proteinExistence type="predicted"/>
<dbReference type="InterPro" id="IPR003018">
    <property type="entry name" value="GAF"/>
</dbReference>
<feature type="domain" description="PelD GGDEF" evidence="3">
    <location>
        <begin position="321"/>
        <end position="443"/>
    </location>
</feature>
<reference evidence="4 5" key="1">
    <citation type="submission" date="2019-03" db="EMBL/GenBank/DDBJ databases">
        <title>Metabolic reconstructions from genomes of highly enriched 'Candidatus Accumulibacter' and 'Candidatus Competibacter' bioreactor populations.</title>
        <authorList>
            <person name="Annavajhala M.K."/>
            <person name="Welles L."/>
            <person name="Abbas B."/>
            <person name="Sorokin D."/>
            <person name="Park H."/>
            <person name="Van Loosdrecht M."/>
            <person name="Chandran K."/>
        </authorList>
    </citation>
    <scope>NUCLEOTIDE SEQUENCE [LARGE SCALE GENOMIC DNA]</scope>
    <source>
        <strain evidence="4 5">SBR_S</strain>
    </source>
</reference>
<evidence type="ECO:0000259" key="2">
    <source>
        <dbReference type="Pfam" id="PF13492"/>
    </source>
</evidence>
<organism evidence="4 5">
    <name type="scientific">Candidatus Accumulibacter phosphatis</name>
    <dbReference type="NCBI Taxonomy" id="327160"/>
    <lineage>
        <taxon>Bacteria</taxon>
        <taxon>Pseudomonadati</taxon>
        <taxon>Pseudomonadota</taxon>
        <taxon>Betaproteobacteria</taxon>
        <taxon>Candidatus Accumulibacter</taxon>
    </lineage>
</organism>
<keyword evidence="1" id="KW-0812">Transmembrane</keyword>
<dbReference type="InterPro" id="IPR029016">
    <property type="entry name" value="GAF-like_dom_sf"/>
</dbReference>
<protein>
    <recommendedName>
        <fullName evidence="6">PelD GGDEF domain-containing protein</fullName>
    </recommendedName>
</protein>
<gene>
    <name evidence="4" type="ORF">E4Q23_09740</name>
</gene>
<feature type="transmembrane region" description="Helical" evidence="1">
    <location>
        <begin position="96"/>
        <end position="117"/>
    </location>
</feature>
<dbReference type="Gene3D" id="3.30.70.2880">
    <property type="match status" value="1"/>
</dbReference>
<feature type="transmembrane region" description="Helical" evidence="1">
    <location>
        <begin position="69"/>
        <end position="90"/>
    </location>
</feature>
<dbReference type="InterPro" id="IPR031583">
    <property type="entry name" value="PelD_GGDEF"/>
</dbReference>
<dbReference type="Pfam" id="PF13492">
    <property type="entry name" value="GAF_3"/>
    <property type="match status" value="1"/>
</dbReference>
<dbReference type="Pfam" id="PF16963">
    <property type="entry name" value="PelD_GGDEF"/>
    <property type="match status" value="1"/>
</dbReference>
<dbReference type="EMBL" id="SPMY01000025">
    <property type="protein sequence ID" value="NMQ28015.1"/>
    <property type="molecule type" value="Genomic_DNA"/>
</dbReference>
<evidence type="ECO:0000259" key="3">
    <source>
        <dbReference type="Pfam" id="PF16963"/>
    </source>
</evidence>
<comment type="caution">
    <text evidence="4">The sequence shown here is derived from an EMBL/GenBank/DDBJ whole genome shotgun (WGS) entry which is preliminary data.</text>
</comment>
<evidence type="ECO:0000256" key="1">
    <source>
        <dbReference type="SAM" id="Phobius"/>
    </source>
</evidence>
<dbReference type="Proteomes" id="UP000749010">
    <property type="component" value="Unassembled WGS sequence"/>
</dbReference>
<dbReference type="SUPFAM" id="SSF55781">
    <property type="entry name" value="GAF domain-like"/>
    <property type="match status" value="1"/>
</dbReference>
<dbReference type="Gene3D" id="3.30.450.40">
    <property type="match status" value="1"/>
</dbReference>
<evidence type="ECO:0008006" key="6">
    <source>
        <dbReference type="Google" id="ProtNLM"/>
    </source>
</evidence>